<proteinExistence type="predicted"/>
<dbReference type="RefSeq" id="XP_025378275.1">
    <property type="nucleotide sequence ID" value="XM_025524755.1"/>
</dbReference>
<dbReference type="GeneID" id="37046671"/>
<dbReference type="InParanoid" id="A0A316YNX1"/>
<keyword evidence="2" id="KW-1185">Reference proteome</keyword>
<dbReference type="AlphaFoldDB" id="A0A316YNX1"/>
<dbReference type="Proteomes" id="UP000245768">
    <property type="component" value="Unassembled WGS sequence"/>
</dbReference>
<dbReference type="SUPFAM" id="SSF81301">
    <property type="entry name" value="Nucleotidyltransferase"/>
    <property type="match status" value="1"/>
</dbReference>
<organism evidence="1 2">
    <name type="scientific">Acaromyces ingoldii</name>
    <dbReference type="NCBI Taxonomy" id="215250"/>
    <lineage>
        <taxon>Eukaryota</taxon>
        <taxon>Fungi</taxon>
        <taxon>Dikarya</taxon>
        <taxon>Basidiomycota</taxon>
        <taxon>Ustilaginomycotina</taxon>
        <taxon>Exobasidiomycetes</taxon>
        <taxon>Exobasidiales</taxon>
        <taxon>Cryptobasidiaceae</taxon>
        <taxon>Acaromyces</taxon>
    </lineage>
</organism>
<dbReference type="STRING" id="215250.A0A316YNX1"/>
<dbReference type="EMBL" id="KZ819635">
    <property type="protein sequence ID" value="PWN91077.1"/>
    <property type="molecule type" value="Genomic_DNA"/>
</dbReference>
<accession>A0A316YNX1</accession>
<dbReference type="PANTHER" id="PTHR34822">
    <property type="entry name" value="GRPB DOMAIN PROTEIN (AFU_ORTHOLOGUE AFUA_1G01530)"/>
    <property type="match status" value="1"/>
</dbReference>
<evidence type="ECO:0000313" key="2">
    <source>
        <dbReference type="Proteomes" id="UP000245768"/>
    </source>
</evidence>
<sequence>MLVHLEPYNPQWPVEFQRVKAELEELLRGVPLVGIEHVGSTSVVGLVAKPVLDIDIIVSGPEELEVARRVMVNPGGYLDLGEMDIAGRFAFRQPGYGKADAALGGSTGPGQEMRRNTYVMLNGCRALRNHLDVREALRKDAKVRDEYARVKQELARHDYEHIGQYVDGKTGILLRILQDSGWSKEDIDKLRPMTR</sequence>
<gene>
    <name evidence="1" type="ORF">FA10DRAFT_299725</name>
</gene>
<reference evidence="1 2" key="1">
    <citation type="journal article" date="2018" name="Mol. Biol. Evol.">
        <title>Broad Genomic Sampling Reveals a Smut Pathogenic Ancestry of the Fungal Clade Ustilaginomycotina.</title>
        <authorList>
            <person name="Kijpornyongpan T."/>
            <person name="Mondo S.J."/>
            <person name="Barry K."/>
            <person name="Sandor L."/>
            <person name="Lee J."/>
            <person name="Lipzen A."/>
            <person name="Pangilinan J."/>
            <person name="LaButti K."/>
            <person name="Hainaut M."/>
            <person name="Henrissat B."/>
            <person name="Grigoriev I.V."/>
            <person name="Spatafora J.W."/>
            <person name="Aime M.C."/>
        </authorList>
    </citation>
    <scope>NUCLEOTIDE SEQUENCE [LARGE SCALE GENOMIC DNA]</scope>
    <source>
        <strain evidence="1 2">MCA 4198</strain>
    </source>
</reference>
<protein>
    <submittedName>
        <fullName evidence="1">UPF0157-domain-containing protein</fullName>
    </submittedName>
</protein>
<dbReference type="InterPro" id="IPR043519">
    <property type="entry name" value="NT_sf"/>
</dbReference>
<dbReference type="Pfam" id="PF04229">
    <property type="entry name" value="GrpB"/>
    <property type="match status" value="1"/>
</dbReference>
<dbReference type="OrthoDB" id="630895at2759"/>
<evidence type="ECO:0000313" key="1">
    <source>
        <dbReference type="EMBL" id="PWN91077.1"/>
    </source>
</evidence>
<name>A0A316YNX1_9BASI</name>
<dbReference type="Gene3D" id="3.30.460.10">
    <property type="entry name" value="Beta Polymerase, domain 2"/>
    <property type="match status" value="1"/>
</dbReference>
<dbReference type="PANTHER" id="PTHR34822:SF1">
    <property type="entry name" value="GRPB FAMILY PROTEIN"/>
    <property type="match status" value="1"/>
</dbReference>
<dbReference type="InterPro" id="IPR007344">
    <property type="entry name" value="GrpB/CoaE"/>
</dbReference>